<proteinExistence type="predicted"/>
<reference evidence="2" key="1">
    <citation type="submission" date="2016-11" db="UniProtKB">
        <authorList>
            <consortium name="WormBaseParasite"/>
        </authorList>
    </citation>
    <scope>IDENTIFICATION</scope>
    <source>
        <strain evidence="2">KR3021</strain>
    </source>
</reference>
<protein>
    <submittedName>
        <fullName evidence="2">Secreted protein</fullName>
    </submittedName>
</protein>
<name>A0AC35UCC3_9BILA</name>
<evidence type="ECO:0000313" key="2">
    <source>
        <dbReference type="WBParaSite" id="RSKR_0001003650.1"/>
    </source>
</evidence>
<sequence>MLICNYLFGVLVQAAPKTIETIVANVETTSPFTSLLGMFPLQEIGSGKNVSGKVTRRPKFTKSTSRPDQKYAKTLEWTLNPKLVEATKKAETKTVTSKGRSNRKLTMAPRRLKVQQHQIQVMLKVQQLNRNSSNGEKYSQNNSVSDPTKVKSSTTKSRFPKFTLNPE</sequence>
<accession>A0AC35UCC3</accession>
<dbReference type="WBParaSite" id="RSKR_0001003650.1">
    <property type="protein sequence ID" value="RSKR_0001003650.1"/>
    <property type="gene ID" value="RSKR_0001003650"/>
</dbReference>
<organism evidence="1 2">
    <name type="scientific">Rhabditophanes sp. KR3021</name>
    <dbReference type="NCBI Taxonomy" id="114890"/>
    <lineage>
        <taxon>Eukaryota</taxon>
        <taxon>Metazoa</taxon>
        <taxon>Ecdysozoa</taxon>
        <taxon>Nematoda</taxon>
        <taxon>Chromadorea</taxon>
        <taxon>Rhabditida</taxon>
        <taxon>Tylenchina</taxon>
        <taxon>Panagrolaimomorpha</taxon>
        <taxon>Strongyloidoidea</taxon>
        <taxon>Alloionematidae</taxon>
        <taxon>Rhabditophanes</taxon>
    </lineage>
</organism>
<dbReference type="Proteomes" id="UP000095286">
    <property type="component" value="Unplaced"/>
</dbReference>
<evidence type="ECO:0000313" key="1">
    <source>
        <dbReference type="Proteomes" id="UP000095286"/>
    </source>
</evidence>